<dbReference type="PANTHER" id="PTHR34474">
    <property type="entry name" value="SIGNAL TRANSDUCTION PROTEIN TRAP"/>
    <property type="match status" value="1"/>
</dbReference>
<dbReference type="InterPro" id="IPR011008">
    <property type="entry name" value="Dimeric_a/b-barrel"/>
</dbReference>
<proteinExistence type="predicted"/>
<dbReference type="SUPFAM" id="SSF54909">
    <property type="entry name" value="Dimeric alpha+beta barrel"/>
    <property type="match status" value="1"/>
</dbReference>
<protein>
    <submittedName>
        <fullName evidence="2">Antibiotic biosynthesis monooxygenase</fullName>
    </submittedName>
</protein>
<dbReference type="EMBL" id="JAEPDI010000004">
    <property type="protein sequence ID" value="MCG7938811.1"/>
    <property type="molecule type" value="Genomic_DNA"/>
</dbReference>
<dbReference type="AlphaFoldDB" id="A0A9E4K3A6"/>
<comment type="caution">
    <text evidence="2">The sequence shown here is derived from an EMBL/GenBank/DDBJ whole genome shotgun (WGS) entry which is preliminary data.</text>
</comment>
<dbReference type="PROSITE" id="PS51725">
    <property type="entry name" value="ABM"/>
    <property type="match status" value="1"/>
</dbReference>
<organism evidence="2 3">
    <name type="scientific">Candidatus Thiodiazotropha lotti</name>
    <dbReference type="NCBI Taxonomy" id="2792787"/>
    <lineage>
        <taxon>Bacteria</taxon>
        <taxon>Pseudomonadati</taxon>
        <taxon>Pseudomonadota</taxon>
        <taxon>Gammaproteobacteria</taxon>
        <taxon>Chromatiales</taxon>
        <taxon>Sedimenticolaceae</taxon>
        <taxon>Candidatus Thiodiazotropha</taxon>
    </lineage>
</organism>
<dbReference type="Gene3D" id="3.30.70.100">
    <property type="match status" value="1"/>
</dbReference>
<dbReference type="PANTHER" id="PTHR34474:SF2">
    <property type="entry name" value="SIGNAL TRANSDUCTION PROTEIN TRAP"/>
    <property type="match status" value="1"/>
</dbReference>
<keyword evidence="2" id="KW-0560">Oxidoreductase</keyword>
<evidence type="ECO:0000259" key="1">
    <source>
        <dbReference type="PROSITE" id="PS51725"/>
    </source>
</evidence>
<dbReference type="InterPro" id="IPR007138">
    <property type="entry name" value="ABM_dom"/>
</dbReference>
<dbReference type="GO" id="GO:0004497">
    <property type="term" value="F:monooxygenase activity"/>
    <property type="evidence" value="ECO:0007669"/>
    <property type="project" value="UniProtKB-KW"/>
</dbReference>
<accession>A0A9E4K3A6</accession>
<name>A0A9E4K3A6_9GAMM</name>
<evidence type="ECO:0000313" key="2">
    <source>
        <dbReference type="EMBL" id="MCG7938811.1"/>
    </source>
</evidence>
<sequence length="104" mass="11744">MFIVANRVPVAEAYQEMFEARFQARSGQIDKQPGFVRMQVLKPSNPDTPYIVLTSWQDRAAFENWVGSDDFRQAHANPMPKEAFTGEGAIEMHEVIIEAESAKA</sequence>
<gene>
    <name evidence="2" type="ORF">JAZ04_08130</name>
</gene>
<reference evidence="2" key="1">
    <citation type="journal article" date="2021" name="Proc. Natl. Acad. Sci. U.S.A.">
        <title>Global biogeography of chemosynthetic symbionts reveals both localized and globally distributed symbiont groups. .</title>
        <authorList>
            <person name="Osvatic J.T."/>
            <person name="Wilkins L.G.E."/>
            <person name="Leibrecht L."/>
            <person name="Leray M."/>
            <person name="Zauner S."/>
            <person name="Polzin J."/>
            <person name="Camacho Y."/>
            <person name="Gros O."/>
            <person name="van Gils J.A."/>
            <person name="Eisen J.A."/>
            <person name="Petersen J.M."/>
            <person name="Yuen B."/>
        </authorList>
    </citation>
    <scope>NUCLEOTIDE SEQUENCE</scope>
    <source>
        <strain evidence="2">MAGL173</strain>
    </source>
</reference>
<evidence type="ECO:0000313" key="3">
    <source>
        <dbReference type="Proteomes" id="UP000886687"/>
    </source>
</evidence>
<dbReference type="Proteomes" id="UP000886687">
    <property type="component" value="Unassembled WGS sequence"/>
</dbReference>
<dbReference type="Pfam" id="PF03992">
    <property type="entry name" value="ABM"/>
    <property type="match status" value="1"/>
</dbReference>
<keyword evidence="2" id="KW-0503">Monooxygenase</keyword>
<feature type="domain" description="ABM" evidence="1">
    <location>
        <begin position="2"/>
        <end position="92"/>
    </location>
</feature>
<dbReference type="InterPro" id="IPR050404">
    <property type="entry name" value="Heme-degrading_MO"/>
</dbReference>